<accession>A0A835MJ68</accession>
<dbReference type="PANTHER" id="PTHR13513:SF9">
    <property type="entry name" value="E3 UBIQUITIN-PROTEIN LIGASE UBR7-RELATED"/>
    <property type="match status" value="1"/>
</dbReference>
<keyword evidence="2" id="KW-1185">Reference proteome</keyword>
<protein>
    <submittedName>
        <fullName evidence="1">Uncharacterized protein</fullName>
    </submittedName>
</protein>
<organism evidence="1 2">
    <name type="scientific">Coptis chinensis</name>
    <dbReference type="NCBI Taxonomy" id="261450"/>
    <lineage>
        <taxon>Eukaryota</taxon>
        <taxon>Viridiplantae</taxon>
        <taxon>Streptophyta</taxon>
        <taxon>Embryophyta</taxon>
        <taxon>Tracheophyta</taxon>
        <taxon>Spermatophyta</taxon>
        <taxon>Magnoliopsida</taxon>
        <taxon>Ranunculales</taxon>
        <taxon>Ranunculaceae</taxon>
        <taxon>Coptidoideae</taxon>
        <taxon>Coptis</taxon>
    </lineage>
</organism>
<sequence>MDFTTRETISTAHFNSTTVHNSSGFSVLPSAIHSLLEQIGSEEVLVVLPQLDLLLSRLSRASMVDIFNDETEQMVSIQDFLQNAKDEELEADLVLGGDEGKECTYNNGYMKRSRGTSGNDCICENWFHENHLGLKSSDEIPRDEDGEPIYEDFICQACAKICSFLTLYPPIIWAIVRQCDATQNSNKEGTMSAGAHSACASSLKLENGTTSFDPLEMDTAN</sequence>
<reference evidence="1 2" key="1">
    <citation type="submission" date="2020-10" db="EMBL/GenBank/DDBJ databases">
        <title>The Coptis chinensis genome and diversification of protoberbering-type alkaloids.</title>
        <authorList>
            <person name="Wang B."/>
            <person name="Shu S."/>
            <person name="Song C."/>
            <person name="Liu Y."/>
        </authorList>
    </citation>
    <scope>NUCLEOTIDE SEQUENCE [LARGE SCALE GENOMIC DNA]</scope>
    <source>
        <strain evidence="1">HL-2020</strain>
        <tissue evidence="1">Leaf</tissue>
    </source>
</reference>
<dbReference type="GO" id="GO:0005737">
    <property type="term" value="C:cytoplasm"/>
    <property type="evidence" value="ECO:0007669"/>
    <property type="project" value="TreeGrafter"/>
</dbReference>
<dbReference type="EMBL" id="JADFTS010000001">
    <property type="protein sequence ID" value="KAF9625661.1"/>
    <property type="molecule type" value="Genomic_DNA"/>
</dbReference>
<dbReference type="GO" id="GO:0008270">
    <property type="term" value="F:zinc ion binding"/>
    <property type="evidence" value="ECO:0007669"/>
    <property type="project" value="InterPro"/>
</dbReference>
<dbReference type="InterPro" id="IPR040204">
    <property type="entry name" value="UBR7"/>
</dbReference>
<gene>
    <name evidence="1" type="ORF">IFM89_025205</name>
</gene>
<proteinExistence type="predicted"/>
<dbReference type="Proteomes" id="UP000631114">
    <property type="component" value="Unassembled WGS sequence"/>
</dbReference>
<evidence type="ECO:0000313" key="1">
    <source>
        <dbReference type="EMBL" id="KAF9625661.1"/>
    </source>
</evidence>
<evidence type="ECO:0000313" key="2">
    <source>
        <dbReference type="Proteomes" id="UP000631114"/>
    </source>
</evidence>
<dbReference type="PANTHER" id="PTHR13513">
    <property type="entry name" value="E3 UBIQUITIN-PROTEIN LIGASE UBR7"/>
    <property type="match status" value="1"/>
</dbReference>
<name>A0A835MJ68_9MAGN</name>
<dbReference type="GO" id="GO:0061630">
    <property type="term" value="F:ubiquitin protein ligase activity"/>
    <property type="evidence" value="ECO:0007669"/>
    <property type="project" value="InterPro"/>
</dbReference>
<dbReference type="AlphaFoldDB" id="A0A835MJ68"/>
<dbReference type="OrthoDB" id="10262564at2759"/>
<comment type="caution">
    <text evidence="1">The sequence shown here is derived from an EMBL/GenBank/DDBJ whole genome shotgun (WGS) entry which is preliminary data.</text>
</comment>